<dbReference type="InterPro" id="IPR012340">
    <property type="entry name" value="NA-bd_OB-fold"/>
</dbReference>
<evidence type="ECO:0000256" key="7">
    <source>
        <dbReference type="SAM" id="MobiDB-lite"/>
    </source>
</evidence>
<dbReference type="GO" id="GO:0005666">
    <property type="term" value="C:RNA polymerase III complex"/>
    <property type="evidence" value="ECO:0007669"/>
    <property type="project" value="TreeGrafter"/>
</dbReference>
<dbReference type="OMA" id="FCLSEME"/>
<dbReference type="STRING" id="858893.H6C7G9"/>
<proteinExistence type="inferred from homology"/>
<feature type="domain" description="RNA polymerase Rpb7-like N-terminal" evidence="8">
    <location>
        <begin position="8"/>
        <end position="66"/>
    </location>
</feature>
<dbReference type="GeneID" id="20312289"/>
<evidence type="ECO:0000256" key="5">
    <source>
        <dbReference type="ARBA" id="ARBA00023242"/>
    </source>
</evidence>
<dbReference type="GO" id="GO:0006384">
    <property type="term" value="P:transcription initiation at RNA polymerase III promoter"/>
    <property type="evidence" value="ECO:0007669"/>
    <property type="project" value="TreeGrafter"/>
</dbReference>
<evidence type="ECO:0000313" key="11">
    <source>
        <dbReference type="Proteomes" id="UP000007304"/>
    </source>
</evidence>
<comment type="similarity">
    <text evidence="2">Belongs to the eukaryotic RPB7/RPC8 RNA polymerase subunit family.</text>
</comment>
<dbReference type="HOGENOM" id="CLU_073901_1_0_1"/>
<dbReference type="Gene3D" id="2.40.50.140">
    <property type="entry name" value="Nucleic acid-binding proteins"/>
    <property type="match status" value="1"/>
</dbReference>
<gene>
    <name evidence="10" type="ORF">HMPREF1120_07650</name>
</gene>
<dbReference type="PANTHER" id="PTHR12709:SF1">
    <property type="entry name" value="DNA-DIRECTED RNA POLYMERASE III SUBUNIT RPC8"/>
    <property type="match status" value="1"/>
</dbReference>
<evidence type="ECO:0000256" key="2">
    <source>
        <dbReference type="ARBA" id="ARBA00009307"/>
    </source>
</evidence>
<keyword evidence="4 6" id="KW-0804">Transcription</keyword>
<dbReference type="VEuPathDB" id="FungiDB:HMPREF1120_07650"/>
<dbReference type="eggNOG" id="KOG3297">
    <property type="taxonomic scope" value="Eukaryota"/>
</dbReference>
<dbReference type="Gene3D" id="3.30.1490.120">
    <property type="entry name" value="RNA polymerase Rpb7-like, N-terminal domain"/>
    <property type="match status" value="1"/>
</dbReference>
<evidence type="ECO:0000313" key="10">
    <source>
        <dbReference type="EMBL" id="EHY59665.1"/>
    </source>
</evidence>
<dbReference type="InParanoid" id="H6C7G9"/>
<evidence type="ECO:0000256" key="4">
    <source>
        <dbReference type="ARBA" id="ARBA00023163"/>
    </source>
</evidence>
<evidence type="ECO:0000256" key="6">
    <source>
        <dbReference type="RuleBase" id="RU369086"/>
    </source>
</evidence>
<dbReference type="RefSeq" id="XP_009160126.1">
    <property type="nucleotide sequence ID" value="XM_009161878.1"/>
</dbReference>
<keyword evidence="3 6" id="KW-0240">DNA-directed RNA polymerase</keyword>
<dbReference type="AlphaFoldDB" id="H6C7G9"/>
<dbReference type="SUPFAM" id="SSF88798">
    <property type="entry name" value="N-terminal, heterodimerisation domain of RBP7 (RpoE)"/>
    <property type="match status" value="1"/>
</dbReference>
<dbReference type="Proteomes" id="UP000007304">
    <property type="component" value="Unassembled WGS sequence"/>
</dbReference>
<dbReference type="Pfam" id="PF03876">
    <property type="entry name" value="SHS2_Rpb7-N"/>
    <property type="match status" value="1"/>
</dbReference>
<dbReference type="OrthoDB" id="10256606at2759"/>
<keyword evidence="5 6" id="KW-0539">Nucleus</keyword>
<dbReference type="InterPro" id="IPR013238">
    <property type="entry name" value="RNA_pol_III_Rbc25"/>
</dbReference>
<evidence type="ECO:0000256" key="1">
    <source>
        <dbReference type="ARBA" id="ARBA00004123"/>
    </source>
</evidence>
<feature type="domain" description="RNA polymerase III subunit Rpc25" evidence="9">
    <location>
        <begin position="82"/>
        <end position="155"/>
    </location>
</feature>
<dbReference type="Pfam" id="PF08292">
    <property type="entry name" value="RNA_pol_Rbc25"/>
    <property type="match status" value="1"/>
</dbReference>
<dbReference type="InterPro" id="IPR045113">
    <property type="entry name" value="Rpb7-like"/>
</dbReference>
<feature type="region of interest" description="Disordered" evidence="7">
    <location>
        <begin position="113"/>
        <end position="134"/>
    </location>
</feature>
<sequence>MFILTTFEDLVQIPPYGFLNNQITREDLEDRINEKYSNKVVQKVGLCICMYDLLKASDGLIGNGTGNANVNGGKSALPTFSDEDEQTWIWKTGDASLYFDPATVVNLRVESEKWHDQAPKGPQAEGEAEKQTERKVPYAIEASMAESGLGGVDWW</sequence>
<keyword evidence="11" id="KW-1185">Reference proteome</keyword>
<evidence type="ECO:0000259" key="8">
    <source>
        <dbReference type="Pfam" id="PF03876"/>
    </source>
</evidence>
<evidence type="ECO:0000259" key="9">
    <source>
        <dbReference type="Pfam" id="PF08292"/>
    </source>
</evidence>
<dbReference type="GO" id="GO:0055029">
    <property type="term" value="C:nuclear DNA-directed RNA polymerase complex"/>
    <property type="evidence" value="ECO:0007669"/>
    <property type="project" value="UniProtKB-ARBA"/>
</dbReference>
<dbReference type="EMBL" id="JH226135">
    <property type="protein sequence ID" value="EHY59665.1"/>
    <property type="molecule type" value="Genomic_DNA"/>
</dbReference>
<dbReference type="InterPro" id="IPR036898">
    <property type="entry name" value="RNA_pol_Rpb7-like_N_sf"/>
</dbReference>
<protein>
    <recommendedName>
        <fullName evidence="6">DNA-directed RNA polymerase subunit</fullName>
    </recommendedName>
</protein>
<dbReference type="InterPro" id="IPR005576">
    <property type="entry name" value="Rpb7-like_N"/>
</dbReference>
<comment type="subcellular location">
    <subcellularLocation>
        <location evidence="1 6">Nucleus</location>
    </subcellularLocation>
</comment>
<dbReference type="FunCoup" id="H6C7G9">
    <property type="interactions" value="721"/>
</dbReference>
<reference evidence="10" key="1">
    <citation type="submission" date="2011-07" db="EMBL/GenBank/DDBJ databases">
        <title>The Genome Sequence of Exophiala (Wangiella) dermatitidis NIH/UT8656.</title>
        <authorList>
            <consortium name="The Broad Institute Genome Sequencing Platform"/>
            <person name="Cuomo C."/>
            <person name="Wang Z."/>
            <person name="Hunicke-Smith S."/>
            <person name="Szanislo P.J."/>
            <person name="Earl A."/>
            <person name="Young S.K."/>
            <person name="Zeng Q."/>
            <person name="Gargeya S."/>
            <person name="Fitzgerald M."/>
            <person name="Haas B."/>
            <person name="Abouelleil A."/>
            <person name="Alvarado L."/>
            <person name="Arachchi H.M."/>
            <person name="Berlin A."/>
            <person name="Brown A."/>
            <person name="Chapman S.B."/>
            <person name="Chen Z."/>
            <person name="Dunbar C."/>
            <person name="Freedman E."/>
            <person name="Gearin G."/>
            <person name="Gellesch M."/>
            <person name="Goldberg J."/>
            <person name="Griggs A."/>
            <person name="Gujja S."/>
            <person name="Heiman D."/>
            <person name="Howarth C."/>
            <person name="Larson L."/>
            <person name="Lui A."/>
            <person name="MacDonald P.J.P."/>
            <person name="Montmayeur A."/>
            <person name="Murphy C."/>
            <person name="Neiman D."/>
            <person name="Pearson M."/>
            <person name="Priest M."/>
            <person name="Roberts A."/>
            <person name="Saif S."/>
            <person name="Shea T."/>
            <person name="Shenoy N."/>
            <person name="Sisk P."/>
            <person name="Stolte C."/>
            <person name="Sykes S."/>
            <person name="Wortman J."/>
            <person name="Nusbaum C."/>
            <person name="Birren B."/>
        </authorList>
    </citation>
    <scope>NUCLEOTIDE SEQUENCE</scope>
    <source>
        <strain evidence="10">NIH/UT8656</strain>
    </source>
</reference>
<accession>H6C7G9</accession>
<evidence type="ECO:0000256" key="3">
    <source>
        <dbReference type="ARBA" id="ARBA00022478"/>
    </source>
</evidence>
<name>H6C7G9_EXODN</name>
<organism evidence="10 11">
    <name type="scientific">Exophiala dermatitidis (strain ATCC 34100 / CBS 525.76 / NIH/UT8656)</name>
    <name type="common">Black yeast</name>
    <name type="synonym">Wangiella dermatitidis</name>
    <dbReference type="NCBI Taxonomy" id="858893"/>
    <lineage>
        <taxon>Eukaryota</taxon>
        <taxon>Fungi</taxon>
        <taxon>Dikarya</taxon>
        <taxon>Ascomycota</taxon>
        <taxon>Pezizomycotina</taxon>
        <taxon>Eurotiomycetes</taxon>
        <taxon>Chaetothyriomycetidae</taxon>
        <taxon>Chaetothyriales</taxon>
        <taxon>Herpotrichiellaceae</taxon>
        <taxon>Exophiala</taxon>
    </lineage>
</organism>
<comment type="function">
    <text evidence="6">DNA-dependent RNA polymerase which catalyzes the transcription of DNA into RNA using the four ribonucleoside triphosphates as substrates.</text>
</comment>
<dbReference type="PANTHER" id="PTHR12709">
    <property type="entry name" value="DNA-DIRECTED RNA POLYMERASE II, III"/>
    <property type="match status" value="1"/>
</dbReference>